<sequence>MPKRKRKRESCGPKKKQNRASSGLNTHKKRTDPFTLLPWDCASIVLQYLDIRDLACCEQVSKGWRSFVQHWLVVAGHQYCLPDGWRPDIPNPITYEDALAAVKKSVVEYAAFRKLASGSASCGRRHQTCDTGVFDTSGNFTVWHTGDAIFYQKLGFREDGSLYPVQRLSLRVTGDNLRYLAVNQDGYLYLQICRPNNHPVRPEEFRDYVFALETGERLWKRRASPNANLFALGRKRIYLVGTDPQNRHLTAHDIRSGKLLYEVPFPHPVYMSKPPIPVQQPGGDEAIIHIDAVPSGRSISSVDGIQVINGKDGTVVQTIPTRIWCHGSQLIPQTGEQGGFAILSHHRTSHWYVKIQKFSQDAETGAFRSNSTEILDLGQYPDQIRQIGIEPYRYLAVSLEGRRVLPRIRTIREAQSPTIDARGLPADGATRVDRWLCLGPGQEVTLPQKYKHHRARRLFIPGPLDYDPDSCRLNFAGWDRFVLFTEPRQFYCLFDFAFRVPSNMPSNVTPDPMTLEMR</sequence>
<keyword evidence="4" id="KW-1185">Reference proteome</keyword>
<dbReference type="RefSeq" id="XP_041557342.1">
    <property type="nucleotide sequence ID" value="XM_041704791.1"/>
</dbReference>
<organism evidence="3 4">
    <name type="scientific">Aspergillus puulaauensis</name>
    <dbReference type="NCBI Taxonomy" id="1220207"/>
    <lineage>
        <taxon>Eukaryota</taxon>
        <taxon>Fungi</taxon>
        <taxon>Dikarya</taxon>
        <taxon>Ascomycota</taxon>
        <taxon>Pezizomycotina</taxon>
        <taxon>Eurotiomycetes</taxon>
        <taxon>Eurotiomycetidae</taxon>
        <taxon>Eurotiales</taxon>
        <taxon>Aspergillaceae</taxon>
        <taxon>Aspergillus</taxon>
    </lineage>
</organism>
<dbReference type="GeneID" id="64975153"/>
<gene>
    <name evidence="3" type="ORF">APUU_41592A</name>
</gene>
<dbReference type="Pfam" id="PF00646">
    <property type="entry name" value="F-box"/>
    <property type="match status" value="1"/>
</dbReference>
<dbReference type="InterPro" id="IPR036047">
    <property type="entry name" value="F-box-like_dom_sf"/>
</dbReference>
<evidence type="ECO:0000259" key="2">
    <source>
        <dbReference type="Pfam" id="PF00646"/>
    </source>
</evidence>
<proteinExistence type="predicted"/>
<evidence type="ECO:0000313" key="3">
    <source>
        <dbReference type="EMBL" id="BCS25148.1"/>
    </source>
</evidence>
<dbReference type="InterPro" id="IPR011047">
    <property type="entry name" value="Quinoprotein_ADH-like_sf"/>
</dbReference>
<protein>
    <recommendedName>
        <fullName evidence="2">F-box domain-containing protein</fullName>
    </recommendedName>
</protein>
<dbReference type="AlphaFoldDB" id="A0A7R8APS6"/>
<dbReference type="SUPFAM" id="SSF50998">
    <property type="entry name" value="Quinoprotein alcohol dehydrogenase-like"/>
    <property type="match status" value="1"/>
</dbReference>
<dbReference type="InterPro" id="IPR001810">
    <property type="entry name" value="F-box_dom"/>
</dbReference>
<dbReference type="OrthoDB" id="4466386at2759"/>
<dbReference type="Proteomes" id="UP000654913">
    <property type="component" value="Chromosome 4"/>
</dbReference>
<feature type="region of interest" description="Disordered" evidence="1">
    <location>
        <begin position="1"/>
        <end position="27"/>
    </location>
</feature>
<dbReference type="Gene3D" id="2.130.10.10">
    <property type="entry name" value="YVTN repeat-like/Quinoprotein amine dehydrogenase"/>
    <property type="match status" value="1"/>
</dbReference>
<dbReference type="Gene3D" id="1.20.1280.50">
    <property type="match status" value="1"/>
</dbReference>
<name>A0A7R8APS6_9EURO</name>
<dbReference type="EMBL" id="AP024446">
    <property type="protein sequence ID" value="BCS25148.1"/>
    <property type="molecule type" value="Genomic_DNA"/>
</dbReference>
<dbReference type="KEGG" id="apuu:APUU_41592A"/>
<reference evidence="3" key="2">
    <citation type="submission" date="2021-02" db="EMBL/GenBank/DDBJ databases">
        <title>Aspergillus puulaauensis MK2 genome sequence.</title>
        <authorList>
            <person name="Futagami T."/>
            <person name="Mori K."/>
            <person name="Kadooka C."/>
            <person name="Tanaka T."/>
        </authorList>
    </citation>
    <scope>NUCLEOTIDE SEQUENCE</scope>
    <source>
        <strain evidence="3">MK2</strain>
    </source>
</reference>
<feature type="compositionally biased region" description="Basic residues" evidence="1">
    <location>
        <begin position="1"/>
        <end position="18"/>
    </location>
</feature>
<feature type="domain" description="F-box" evidence="2">
    <location>
        <begin position="35"/>
        <end position="69"/>
    </location>
</feature>
<dbReference type="SUPFAM" id="SSF81383">
    <property type="entry name" value="F-box domain"/>
    <property type="match status" value="1"/>
</dbReference>
<accession>A0A7R8APS6</accession>
<reference evidence="3" key="1">
    <citation type="submission" date="2021-01" db="EMBL/GenBank/DDBJ databases">
        <authorList>
            <consortium name="Aspergillus puulaauensis MK2 genome sequencing consortium"/>
            <person name="Kazuki M."/>
            <person name="Futagami T."/>
        </authorList>
    </citation>
    <scope>NUCLEOTIDE SEQUENCE</scope>
    <source>
        <strain evidence="3">MK2</strain>
    </source>
</reference>
<evidence type="ECO:0000256" key="1">
    <source>
        <dbReference type="SAM" id="MobiDB-lite"/>
    </source>
</evidence>
<dbReference type="InterPro" id="IPR015943">
    <property type="entry name" value="WD40/YVTN_repeat-like_dom_sf"/>
</dbReference>
<evidence type="ECO:0000313" key="4">
    <source>
        <dbReference type="Proteomes" id="UP000654913"/>
    </source>
</evidence>